<dbReference type="SMART" id="SM00387">
    <property type="entry name" value="HATPase_c"/>
    <property type="match status" value="1"/>
</dbReference>
<dbReference type="PROSITE" id="PS50110">
    <property type="entry name" value="RESPONSE_REGULATORY"/>
    <property type="match status" value="1"/>
</dbReference>
<evidence type="ECO:0000313" key="23">
    <source>
        <dbReference type="Proteomes" id="UP001597173"/>
    </source>
</evidence>
<feature type="transmembrane region" description="Helical" evidence="17">
    <location>
        <begin position="12"/>
        <end position="35"/>
    </location>
</feature>
<dbReference type="InterPro" id="IPR008207">
    <property type="entry name" value="Sig_transdc_His_kin_Hpt_dom"/>
</dbReference>
<dbReference type="InterPro" id="IPR011006">
    <property type="entry name" value="CheY-like_superfamily"/>
</dbReference>
<gene>
    <name evidence="22" type="ORF">ACFQ33_20075</name>
</gene>
<feature type="domain" description="HPt" evidence="21">
    <location>
        <begin position="822"/>
        <end position="908"/>
    </location>
</feature>
<dbReference type="InterPro" id="IPR004358">
    <property type="entry name" value="Sig_transdc_His_kin-like_C"/>
</dbReference>
<accession>A0ABW3Z2V8</accession>
<dbReference type="PROSITE" id="PS50109">
    <property type="entry name" value="HIS_KIN"/>
    <property type="match status" value="1"/>
</dbReference>
<evidence type="ECO:0000256" key="3">
    <source>
        <dbReference type="ARBA" id="ARBA00012438"/>
    </source>
</evidence>
<evidence type="ECO:0000259" key="18">
    <source>
        <dbReference type="PROSITE" id="PS50109"/>
    </source>
</evidence>
<dbReference type="InterPro" id="IPR005467">
    <property type="entry name" value="His_kinase_dom"/>
</dbReference>
<dbReference type="InterPro" id="IPR038188">
    <property type="entry name" value="TorS_sensor_sf"/>
</dbReference>
<dbReference type="Gene3D" id="3.30.565.10">
    <property type="entry name" value="Histidine kinase-like ATPase, C-terminal domain"/>
    <property type="match status" value="1"/>
</dbReference>
<feature type="domain" description="Histidine kinase" evidence="18">
    <location>
        <begin position="448"/>
        <end position="670"/>
    </location>
</feature>
<feature type="coiled-coil region" evidence="16">
    <location>
        <begin position="386"/>
        <end position="413"/>
    </location>
</feature>
<feature type="transmembrane region" description="Helical" evidence="17">
    <location>
        <begin position="326"/>
        <end position="348"/>
    </location>
</feature>
<keyword evidence="10 22" id="KW-0067">ATP-binding</keyword>
<evidence type="ECO:0000256" key="2">
    <source>
        <dbReference type="ARBA" id="ARBA00004429"/>
    </source>
</evidence>
<dbReference type="InterPro" id="IPR003660">
    <property type="entry name" value="HAMP_dom"/>
</dbReference>
<evidence type="ECO:0000256" key="17">
    <source>
        <dbReference type="SAM" id="Phobius"/>
    </source>
</evidence>
<dbReference type="Gene3D" id="1.20.58.920">
    <property type="match status" value="1"/>
</dbReference>
<protein>
    <recommendedName>
        <fullName evidence="3">histidine kinase</fullName>
        <ecNumber evidence="3">2.7.13.3</ecNumber>
    </recommendedName>
</protein>
<dbReference type="EMBL" id="JBHTNF010000019">
    <property type="protein sequence ID" value="MFD1330190.1"/>
    <property type="molecule type" value="Genomic_DNA"/>
</dbReference>
<keyword evidence="6 15" id="KW-0597">Phosphoprotein</keyword>
<dbReference type="InterPro" id="IPR036097">
    <property type="entry name" value="HisK_dim/P_sf"/>
</dbReference>
<dbReference type="SUPFAM" id="SSF47384">
    <property type="entry name" value="Homodimeric domain of signal transducing histidine kinase"/>
    <property type="match status" value="1"/>
</dbReference>
<keyword evidence="4" id="KW-1003">Cell membrane</keyword>
<keyword evidence="12" id="KW-0902">Two-component regulatory system</keyword>
<sequence>MRGHRFDKQLQSVFIVLSGLSIVVGLAAVTVNYYLAQSQGRVLAESTAIIERTERVVLDADLAVALANQLATARTPDEATEIEGRLSSRIGRIEADIAAMGLFDANAADETNEVREVSNPVARMGETVRQLQTINASIQAREEQLAAAGLNLTDLASKQRDLARLRITAGIWEMYSTKGGTVRSGLDRLADVDLFAFERLGELSDAAAGLTRLVQWLGQAASAKDVSTWSAEFDAFLDLAKARTPFMPSGAARKAAEGELRILAAAQETGGLIDLQRARFSAMTELQTRFGSLQQTLTALSAAAMHGRTQVRARMQERVAAAGGQAVLLTAMLAAAVVLSLATGYMFWSRTRTRVVVRLNAVAERIVAVARGETVRPMAISGHDEIGRLEKSINILRRRAEEAARLRKSLEAAVLARTSDVVAEMQSANVARAEAEELGRAKTHFLARMSHEIRTPLNGLIGMLDLLVPGEPDPVRQSRLKAALTSARDLQSMTEDILTFSSGEDRPDSARLIPFDPASLVRDLAEHLRVLADASNLATVAEIPETLPPALIGDATRIRQVIVNLISNAVKYTPSGEVRLIVSHRPLARTKRHEIAFTVSDTGPGMTPEEVRDAFDIYGRTVDARRRGLPGVGLGLAIVRQLTDMIGGELRLSTHVGSGSSFTLVLTLEEALPTAMIETPDIRPLLNATRVLVVEDDLVSRLVARGYLERMGARVTEAASGEEAFAEARRSNFDAILIDLNLPGLNGREVAARILRNGARVALLTADPVPDDAESRARFHVDQVMRKPVSSRALADFLAEGAILPSGDTAVTTESVLRADIADMGREAVTEIVSAFVDDVTETVPRLLEDSDHDRQRRLAHRLKGAAANFVLHDFCTLLRRIEDGDIDALAALSEASVEAIRQLHSAADRAGLQVLMEERSNILPPDA</sequence>
<dbReference type="PANTHER" id="PTHR43047">
    <property type="entry name" value="TWO-COMPONENT HISTIDINE PROTEIN KINASE"/>
    <property type="match status" value="1"/>
</dbReference>
<evidence type="ECO:0000259" key="20">
    <source>
        <dbReference type="PROSITE" id="PS50885"/>
    </source>
</evidence>
<dbReference type="RefSeq" id="WP_374841070.1">
    <property type="nucleotide sequence ID" value="NZ_JBHEEW010000018.1"/>
</dbReference>
<dbReference type="PRINTS" id="PR00344">
    <property type="entry name" value="BCTRLSENSOR"/>
</dbReference>
<dbReference type="Gene3D" id="1.10.287.130">
    <property type="match status" value="1"/>
</dbReference>
<evidence type="ECO:0000256" key="1">
    <source>
        <dbReference type="ARBA" id="ARBA00000085"/>
    </source>
</evidence>
<evidence type="ECO:0000256" key="14">
    <source>
        <dbReference type="PROSITE-ProRule" id="PRU00110"/>
    </source>
</evidence>
<keyword evidence="23" id="KW-1185">Reference proteome</keyword>
<proteinExistence type="predicted"/>
<dbReference type="CDD" id="cd06225">
    <property type="entry name" value="HAMP"/>
    <property type="match status" value="1"/>
</dbReference>
<comment type="subcellular location">
    <subcellularLocation>
        <location evidence="2">Cell inner membrane</location>
        <topology evidence="2">Multi-pass membrane protein</topology>
    </subcellularLocation>
</comment>
<dbReference type="Pfam" id="PF00512">
    <property type="entry name" value="HisKA"/>
    <property type="match status" value="1"/>
</dbReference>
<dbReference type="SMART" id="SM00448">
    <property type="entry name" value="REC"/>
    <property type="match status" value="1"/>
</dbReference>
<evidence type="ECO:0000256" key="10">
    <source>
        <dbReference type="ARBA" id="ARBA00022840"/>
    </source>
</evidence>
<evidence type="ECO:0000256" key="16">
    <source>
        <dbReference type="SAM" id="Coils"/>
    </source>
</evidence>
<evidence type="ECO:0000256" key="8">
    <source>
        <dbReference type="ARBA" id="ARBA00022692"/>
    </source>
</evidence>
<keyword evidence="10 22" id="KW-0547">Nucleotide-binding</keyword>
<keyword evidence="16" id="KW-0175">Coiled coil</keyword>
<dbReference type="PROSITE" id="PS50894">
    <property type="entry name" value="HPT"/>
    <property type="match status" value="1"/>
</dbReference>
<dbReference type="Gene3D" id="1.20.120.160">
    <property type="entry name" value="HPT domain"/>
    <property type="match status" value="1"/>
</dbReference>
<dbReference type="SMART" id="SM00304">
    <property type="entry name" value="HAMP"/>
    <property type="match status" value="1"/>
</dbReference>
<dbReference type="InterPro" id="IPR003594">
    <property type="entry name" value="HATPase_dom"/>
</dbReference>
<evidence type="ECO:0000256" key="13">
    <source>
        <dbReference type="ARBA" id="ARBA00023136"/>
    </source>
</evidence>
<keyword evidence="13 17" id="KW-0472">Membrane</keyword>
<dbReference type="Pfam" id="PF00072">
    <property type="entry name" value="Response_reg"/>
    <property type="match status" value="1"/>
</dbReference>
<comment type="catalytic activity">
    <reaction evidence="1">
        <text>ATP + protein L-histidine = ADP + protein N-phospho-L-histidine.</text>
        <dbReference type="EC" id="2.7.13.3"/>
    </reaction>
</comment>
<evidence type="ECO:0000259" key="19">
    <source>
        <dbReference type="PROSITE" id="PS50110"/>
    </source>
</evidence>
<dbReference type="SUPFAM" id="SSF52172">
    <property type="entry name" value="CheY-like"/>
    <property type="match status" value="1"/>
</dbReference>
<evidence type="ECO:0000256" key="15">
    <source>
        <dbReference type="PROSITE-ProRule" id="PRU00169"/>
    </source>
</evidence>
<feature type="domain" description="HAMP" evidence="20">
    <location>
        <begin position="353"/>
        <end position="405"/>
    </location>
</feature>
<evidence type="ECO:0000256" key="9">
    <source>
        <dbReference type="ARBA" id="ARBA00022777"/>
    </source>
</evidence>
<dbReference type="SMART" id="SM00388">
    <property type="entry name" value="HisKA"/>
    <property type="match status" value="1"/>
</dbReference>
<evidence type="ECO:0000256" key="5">
    <source>
        <dbReference type="ARBA" id="ARBA00022519"/>
    </source>
</evidence>
<dbReference type="SUPFAM" id="SSF47226">
    <property type="entry name" value="Histidine-containing phosphotransfer domain, HPT domain"/>
    <property type="match status" value="1"/>
</dbReference>
<dbReference type="Proteomes" id="UP001597173">
    <property type="component" value="Unassembled WGS sequence"/>
</dbReference>
<feature type="modified residue" description="4-aspartylphosphate" evidence="15">
    <location>
        <position position="739"/>
    </location>
</feature>
<dbReference type="Pfam" id="PF02518">
    <property type="entry name" value="HATPase_c"/>
    <property type="match status" value="1"/>
</dbReference>
<dbReference type="CDD" id="cd17546">
    <property type="entry name" value="REC_hyHK_CKI1_RcsC-like"/>
    <property type="match status" value="1"/>
</dbReference>
<evidence type="ECO:0000259" key="21">
    <source>
        <dbReference type="PROSITE" id="PS50894"/>
    </source>
</evidence>
<evidence type="ECO:0000256" key="7">
    <source>
        <dbReference type="ARBA" id="ARBA00022679"/>
    </source>
</evidence>
<name>A0ABW3Z2V8_MYCRA</name>
<evidence type="ECO:0000313" key="22">
    <source>
        <dbReference type="EMBL" id="MFD1330190.1"/>
    </source>
</evidence>
<dbReference type="Gene3D" id="3.40.50.2300">
    <property type="match status" value="1"/>
</dbReference>
<dbReference type="InterPro" id="IPR036641">
    <property type="entry name" value="HPT_dom_sf"/>
</dbReference>
<evidence type="ECO:0000256" key="12">
    <source>
        <dbReference type="ARBA" id="ARBA00023012"/>
    </source>
</evidence>
<comment type="caution">
    <text evidence="22">The sequence shown here is derived from an EMBL/GenBank/DDBJ whole genome shotgun (WGS) entry which is preliminary data.</text>
</comment>
<dbReference type="EC" id="2.7.13.3" evidence="3"/>
<keyword evidence="11 17" id="KW-1133">Transmembrane helix</keyword>
<feature type="domain" description="Response regulatory" evidence="19">
    <location>
        <begin position="690"/>
        <end position="802"/>
    </location>
</feature>
<dbReference type="GO" id="GO:0005524">
    <property type="term" value="F:ATP binding"/>
    <property type="evidence" value="ECO:0007669"/>
    <property type="project" value="UniProtKB-KW"/>
</dbReference>
<dbReference type="CDD" id="cd00082">
    <property type="entry name" value="HisKA"/>
    <property type="match status" value="1"/>
</dbReference>
<dbReference type="PROSITE" id="PS50885">
    <property type="entry name" value="HAMP"/>
    <property type="match status" value="1"/>
</dbReference>
<keyword evidence="8 17" id="KW-0812">Transmembrane</keyword>
<feature type="modified residue" description="Phosphohistidine" evidence="14">
    <location>
        <position position="861"/>
    </location>
</feature>
<dbReference type="InterPro" id="IPR003661">
    <property type="entry name" value="HisK_dim/P_dom"/>
</dbReference>
<evidence type="ECO:0000256" key="4">
    <source>
        <dbReference type="ARBA" id="ARBA00022475"/>
    </source>
</evidence>
<organism evidence="22 23">
    <name type="scientific">Mycoplana ramosa</name>
    <name type="common">Mycoplana bullata</name>
    <dbReference type="NCBI Taxonomy" id="40837"/>
    <lineage>
        <taxon>Bacteria</taxon>
        <taxon>Pseudomonadati</taxon>
        <taxon>Pseudomonadota</taxon>
        <taxon>Alphaproteobacteria</taxon>
        <taxon>Hyphomicrobiales</taxon>
        <taxon>Rhizobiaceae</taxon>
        <taxon>Mycoplana</taxon>
    </lineage>
</organism>
<dbReference type="InterPro" id="IPR036890">
    <property type="entry name" value="HATPase_C_sf"/>
</dbReference>
<dbReference type="InterPro" id="IPR001789">
    <property type="entry name" value="Sig_transdc_resp-reg_receiver"/>
</dbReference>
<evidence type="ECO:0000256" key="6">
    <source>
        <dbReference type="ARBA" id="ARBA00022553"/>
    </source>
</evidence>
<reference evidence="23" key="1">
    <citation type="journal article" date="2019" name="Int. J. Syst. Evol. Microbiol.">
        <title>The Global Catalogue of Microorganisms (GCM) 10K type strain sequencing project: providing services to taxonomists for standard genome sequencing and annotation.</title>
        <authorList>
            <consortium name="The Broad Institute Genomics Platform"/>
            <consortium name="The Broad Institute Genome Sequencing Center for Infectious Disease"/>
            <person name="Wu L."/>
            <person name="Ma J."/>
        </authorList>
    </citation>
    <scope>NUCLEOTIDE SEQUENCE [LARGE SCALE GENOMIC DNA]</scope>
    <source>
        <strain evidence="23">CCUG 55609</strain>
    </source>
</reference>
<keyword evidence="9" id="KW-0418">Kinase</keyword>
<evidence type="ECO:0000256" key="11">
    <source>
        <dbReference type="ARBA" id="ARBA00022989"/>
    </source>
</evidence>
<keyword evidence="7" id="KW-0808">Transferase</keyword>
<dbReference type="Pfam" id="PF21689">
    <property type="entry name" value="TorS_sensor_domain"/>
    <property type="match status" value="1"/>
</dbReference>
<dbReference type="Pfam" id="PF01627">
    <property type="entry name" value="Hpt"/>
    <property type="match status" value="1"/>
</dbReference>
<dbReference type="SUPFAM" id="SSF55874">
    <property type="entry name" value="ATPase domain of HSP90 chaperone/DNA topoisomerase II/histidine kinase"/>
    <property type="match status" value="1"/>
</dbReference>
<keyword evidence="5" id="KW-0997">Cell inner membrane</keyword>